<evidence type="ECO:0000259" key="6">
    <source>
        <dbReference type="Pfam" id="PF00550"/>
    </source>
</evidence>
<dbReference type="InterPro" id="IPR023213">
    <property type="entry name" value="CAT-like_dom_sf"/>
</dbReference>
<dbReference type="OrthoDB" id="416786at2759"/>
<feature type="domain" description="Condensation" evidence="7">
    <location>
        <begin position="836"/>
        <end position="1248"/>
    </location>
</feature>
<organism evidence="9 10">
    <name type="scientific">Aspergillus caelatus</name>
    <dbReference type="NCBI Taxonomy" id="61420"/>
    <lineage>
        <taxon>Eukaryota</taxon>
        <taxon>Fungi</taxon>
        <taxon>Dikarya</taxon>
        <taxon>Ascomycota</taxon>
        <taxon>Pezizomycotina</taxon>
        <taxon>Eurotiomycetes</taxon>
        <taxon>Eurotiomycetidae</taxon>
        <taxon>Eurotiales</taxon>
        <taxon>Aspergillaceae</taxon>
        <taxon>Aspergillus</taxon>
        <taxon>Aspergillus subgen. Circumdati</taxon>
    </lineage>
</organism>
<proteinExistence type="inferred from homology"/>
<dbReference type="NCBIfam" id="TIGR01733">
    <property type="entry name" value="AA-adenyl-dom"/>
    <property type="match status" value="1"/>
</dbReference>
<dbReference type="GO" id="GO:0043041">
    <property type="term" value="P:amino acid activation for nonribosomal peptide biosynthetic process"/>
    <property type="evidence" value="ECO:0007669"/>
    <property type="project" value="TreeGrafter"/>
</dbReference>
<dbReference type="SUPFAM" id="SSF52777">
    <property type="entry name" value="CoA-dependent acyltransferases"/>
    <property type="match status" value="2"/>
</dbReference>
<dbReference type="GO" id="GO:0016874">
    <property type="term" value="F:ligase activity"/>
    <property type="evidence" value="ECO:0007669"/>
    <property type="project" value="UniProtKB-KW"/>
</dbReference>
<sequence>MAKSQLLEGDAGWGTYTDTFDHPVAQLNEDIKKLAWALVLRAYTGSDNVAFAYRNLSKLSSARNPMICGFILTENDSLAAAIKHSTCQQIECDSQTANTLLWLDTPAASINIQLGAEKLIYDMIVVPICTEKSLSITIHYTKNHAFSRLVPYITEAYLQSAACIGNNTATKVNQVNLAGPKSIHQIEAWNRGAPSSINECVPEVLSCHPMTSVAICSSQGTWTYGTLDQYSTIVARELVKCGIVSETFVPLCFEKSPWAVVAMLAVHKAGGAFVPLDPNSPVDRLEGIIYQVNATVILGSERQLSHGPLANLRNRFQRKLAWVPVCHNAVANVRAGSPEPNGPCLDSAAYCMFTSGSTGKPKGVVVDHRALAHGLQKQGSVFGLSSSSRVYQNTPFTFDPSITEILGTLYHGGCICMPDDDARLQTPALVINELGANWAFLTPSYATALEPTEVPGVRTLLLGGETVTPHSIKGWVNNRRVINAYGPTECTIFSLSGDISLEGAMVSNIGRPIGCKAYIADPEDYRKLCPVGAVGELLIQGPILARGYLNDTITTGQAFVKSHAWGSDGSQRFYRTGDTARYTADGTIDYLGRRDKQIKINGQRVELGEIENCISQQCDSTDVVVDCIMRPGVARGQVLVAFVSFREATNDTLILTENRYLQAIDHLAEYVRRHLPPYMVPHIFIALSHVPLSASGKIDRMSLQRLATECLDKRVPEKKLDDSTQISPTEHIVRKAWSSILHIPEFTFSMNDIFFQFGDSMSAIKLVRELHKHHLELTFHDLFLEPKLCEMVANVRHYDPATQVAMVRERRLSGFQSTLVREEAAHKCGIDSNLVENIYPCTPFQEGLMALASLQPFAYNGHYVFQLCEKVNIQRFQNAWELVFKLNPILRTRIIATGRRQSFTQVVLKGLPGWRYFPSLEEAVESHRALHASLEENLTWFSIVPARSQSPAYFIWTVHHSLYDGYSFDMILNDVQQAYNGISLKPHASFVTFVEYATSVMNQAQLYWEETLGDFTTDTYPTVPKHHYCPYAEKSIRRHFNLQKRPAIARQSVILQAAWAMTYSYYVESTDVVFGAVLNGRHLPVQGIDDIAAPTLNTVPLRLFVDGTKTASEFLLDVQRSVANATKFQAIGMQRLQHLNPGAQNACKMQCVLIIQPPQPERPELFANERHDLSVEHIYGYSIVLYASLCLDGSIGITAHFDPNMIPEAQVLTLLGQWELATRHLGAANTDQKPSAIPAVSQSDMDQLLDWNASYAPIEKATIHALVERPVMQHPQKEALYS</sequence>
<dbReference type="GO" id="GO:0005737">
    <property type="term" value="C:cytoplasm"/>
    <property type="evidence" value="ECO:0007669"/>
    <property type="project" value="TreeGrafter"/>
</dbReference>
<dbReference type="Pfam" id="PF00501">
    <property type="entry name" value="AMP-binding"/>
    <property type="match status" value="1"/>
</dbReference>
<dbReference type="InterPro" id="IPR000873">
    <property type="entry name" value="AMP-dep_synth/lig_dom"/>
</dbReference>
<evidence type="ECO:0000259" key="5">
    <source>
        <dbReference type="Pfam" id="PF00501"/>
    </source>
</evidence>
<dbReference type="CDD" id="cd19545">
    <property type="entry name" value="FUM14_C_NRPS-like"/>
    <property type="match status" value="1"/>
</dbReference>
<dbReference type="CDD" id="cd05918">
    <property type="entry name" value="A_NRPS_SidN3_like"/>
    <property type="match status" value="1"/>
</dbReference>
<evidence type="ECO:0000313" key="10">
    <source>
        <dbReference type="Proteomes" id="UP000326268"/>
    </source>
</evidence>
<dbReference type="Pfam" id="PF00668">
    <property type="entry name" value="Condensation"/>
    <property type="match status" value="1"/>
</dbReference>
<dbReference type="PANTHER" id="PTHR45527">
    <property type="entry name" value="NONRIBOSOMAL PEPTIDE SYNTHETASE"/>
    <property type="match status" value="1"/>
</dbReference>
<feature type="domain" description="Carrier" evidence="6">
    <location>
        <begin position="733"/>
        <end position="792"/>
    </location>
</feature>
<comment type="similarity">
    <text evidence="4">Belongs to the NRP synthetase family.</text>
</comment>
<dbReference type="EMBL" id="ML737572">
    <property type="protein sequence ID" value="KAE8369650.1"/>
    <property type="molecule type" value="Genomic_DNA"/>
</dbReference>
<reference evidence="9 10" key="1">
    <citation type="submission" date="2019-04" db="EMBL/GenBank/DDBJ databases">
        <title>Friends and foes A comparative genomics studyof 23 Aspergillus species from section Flavi.</title>
        <authorList>
            <consortium name="DOE Joint Genome Institute"/>
            <person name="Kjaerbolling I."/>
            <person name="Vesth T."/>
            <person name="Frisvad J.C."/>
            <person name="Nybo J.L."/>
            <person name="Theobald S."/>
            <person name="Kildgaard S."/>
            <person name="Isbrandt T."/>
            <person name="Kuo A."/>
            <person name="Sato A."/>
            <person name="Lyhne E.K."/>
            <person name="Kogle M.E."/>
            <person name="Wiebenga A."/>
            <person name="Kun R.S."/>
            <person name="Lubbers R.J."/>
            <person name="Makela M.R."/>
            <person name="Barry K."/>
            <person name="Chovatia M."/>
            <person name="Clum A."/>
            <person name="Daum C."/>
            <person name="Haridas S."/>
            <person name="He G."/>
            <person name="LaButti K."/>
            <person name="Lipzen A."/>
            <person name="Mondo S."/>
            <person name="Riley R."/>
            <person name="Salamov A."/>
            <person name="Simmons B.A."/>
            <person name="Magnuson J.K."/>
            <person name="Henrissat B."/>
            <person name="Mortensen U.H."/>
            <person name="Larsen T.O."/>
            <person name="Devries R.P."/>
            <person name="Grigoriev I.V."/>
            <person name="Machida M."/>
            <person name="Baker S.E."/>
            <person name="Andersen M.R."/>
        </authorList>
    </citation>
    <scope>NUCLEOTIDE SEQUENCE [LARGE SCALE GENOMIC DNA]</scope>
    <source>
        <strain evidence="9 10">CBS 763.97</strain>
    </source>
</reference>
<keyword evidence="2" id="KW-0597">Phosphoprotein</keyword>
<dbReference type="SUPFAM" id="SSF56801">
    <property type="entry name" value="Acetyl-CoA synthetase-like"/>
    <property type="match status" value="1"/>
</dbReference>
<dbReference type="InterPro" id="IPR010071">
    <property type="entry name" value="AA_adenyl_dom"/>
</dbReference>
<evidence type="ECO:0000256" key="3">
    <source>
        <dbReference type="ARBA" id="ARBA00022598"/>
    </source>
</evidence>
<evidence type="ECO:0000256" key="1">
    <source>
        <dbReference type="ARBA" id="ARBA00022450"/>
    </source>
</evidence>
<evidence type="ECO:0000259" key="8">
    <source>
        <dbReference type="Pfam" id="PF13193"/>
    </source>
</evidence>
<evidence type="ECO:0000259" key="7">
    <source>
        <dbReference type="Pfam" id="PF00668"/>
    </source>
</evidence>
<feature type="domain" description="AMP-dependent synthetase/ligase" evidence="5">
    <location>
        <begin position="211"/>
        <end position="549"/>
    </location>
</feature>
<accession>A0A5N7ALS2</accession>
<dbReference type="InterPro" id="IPR045851">
    <property type="entry name" value="AMP-bd_C_sf"/>
</dbReference>
<dbReference type="Gene3D" id="1.10.1200.10">
    <property type="entry name" value="ACP-like"/>
    <property type="match status" value="1"/>
</dbReference>
<dbReference type="GO" id="GO:0044550">
    <property type="term" value="P:secondary metabolite biosynthetic process"/>
    <property type="evidence" value="ECO:0007669"/>
    <property type="project" value="TreeGrafter"/>
</dbReference>
<evidence type="ECO:0000256" key="4">
    <source>
        <dbReference type="ARBA" id="ARBA00029454"/>
    </source>
</evidence>
<feature type="domain" description="AMP-binding enzyme C-terminal" evidence="8">
    <location>
        <begin position="609"/>
        <end position="697"/>
    </location>
</feature>
<dbReference type="InterPro" id="IPR025110">
    <property type="entry name" value="AMP-bd_C"/>
</dbReference>
<dbReference type="InterPro" id="IPR042099">
    <property type="entry name" value="ANL_N_sf"/>
</dbReference>
<protein>
    <recommendedName>
        <fullName evidence="11">Carrier domain-containing protein</fullName>
    </recommendedName>
</protein>
<evidence type="ECO:0000256" key="2">
    <source>
        <dbReference type="ARBA" id="ARBA00022553"/>
    </source>
</evidence>
<dbReference type="Proteomes" id="UP000326268">
    <property type="component" value="Unassembled WGS sequence"/>
</dbReference>
<gene>
    <name evidence="9" type="ORF">BDV27DRAFT_152938</name>
</gene>
<keyword evidence="1" id="KW-0596">Phosphopantetheine</keyword>
<evidence type="ECO:0000313" key="9">
    <source>
        <dbReference type="EMBL" id="KAE8369650.1"/>
    </source>
</evidence>
<dbReference type="Gene3D" id="3.40.50.12780">
    <property type="entry name" value="N-terminal domain of ligase-like"/>
    <property type="match status" value="1"/>
</dbReference>
<evidence type="ECO:0008006" key="11">
    <source>
        <dbReference type="Google" id="ProtNLM"/>
    </source>
</evidence>
<dbReference type="Pfam" id="PF13193">
    <property type="entry name" value="AMP-binding_C"/>
    <property type="match status" value="1"/>
</dbReference>
<dbReference type="GO" id="GO:0031177">
    <property type="term" value="F:phosphopantetheine binding"/>
    <property type="evidence" value="ECO:0007669"/>
    <property type="project" value="TreeGrafter"/>
</dbReference>
<dbReference type="Gene3D" id="3.30.300.30">
    <property type="match status" value="1"/>
</dbReference>
<keyword evidence="3" id="KW-0436">Ligase</keyword>
<dbReference type="RefSeq" id="XP_031932731.1">
    <property type="nucleotide sequence ID" value="XM_032071679.1"/>
</dbReference>
<name>A0A5N7ALS2_9EURO</name>
<keyword evidence="10" id="KW-1185">Reference proteome</keyword>
<dbReference type="GeneID" id="43656125"/>
<dbReference type="InterPro" id="IPR036736">
    <property type="entry name" value="ACP-like_sf"/>
</dbReference>
<dbReference type="Gene3D" id="3.30.559.10">
    <property type="entry name" value="Chloramphenicol acetyltransferase-like domain"/>
    <property type="match status" value="1"/>
</dbReference>
<dbReference type="PANTHER" id="PTHR45527:SF16">
    <property type="entry name" value="NONRIBOSOMAL PEPTIDE SYNTHASE ATNA-RELATED"/>
    <property type="match status" value="1"/>
</dbReference>
<dbReference type="Gene3D" id="3.30.559.30">
    <property type="entry name" value="Nonribosomal peptide synthetase, condensation domain"/>
    <property type="match status" value="1"/>
</dbReference>
<dbReference type="Pfam" id="PF00550">
    <property type="entry name" value="PP-binding"/>
    <property type="match status" value="1"/>
</dbReference>
<dbReference type="SUPFAM" id="SSF47336">
    <property type="entry name" value="ACP-like"/>
    <property type="match status" value="1"/>
</dbReference>
<dbReference type="InterPro" id="IPR001242">
    <property type="entry name" value="Condensation_dom"/>
</dbReference>
<dbReference type="InterPro" id="IPR009081">
    <property type="entry name" value="PP-bd_ACP"/>
</dbReference>